<reference evidence="1" key="1">
    <citation type="journal article" date="2014" name="Front. Microbiol.">
        <title>High frequency of phylogenetically diverse reductive dehalogenase-homologous genes in deep subseafloor sedimentary metagenomes.</title>
        <authorList>
            <person name="Kawai M."/>
            <person name="Futagami T."/>
            <person name="Toyoda A."/>
            <person name="Takaki Y."/>
            <person name="Nishi S."/>
            <person name="Hori S."/>
            <person name="Arai W."/>
            <person name="Tsubouchi T."/>
            <person name="Morono Y."/>
            <person name="Uchiyama I."/>
            <person name="Ito T."/>
            <person name="Fujiyama A."/>
            <person name="Inagaki F."/>
            <person name="Takami H."/>
        </authorList>
    </citation>
    <scope>NUCLEOTIDE SEQUENCE</scope>
    <source>
        <strain evidence="1">Expedition CK06-06</strain>
    </source>
</reference>
<name>X1QLH3_9ZZZZ</name>
<proteinExistence type="predicted"/>
<feature type="non-terminal residue" evidence="1">
    <location>
        <position position="37"/>
    </location>
</feature>
<sequence length="37" mass="4268">MQLAKRLNKLPPYFFVGIKKKIAEKQAMGEDIISFTI</sequence>
<dbReference type="EMBL" id="BARV01040607">
    <property type="protein sequence ID" value="GAI55641.1"/>
    <property type="molecule type" value="Genomic_DNA"/>
</dbReference>
<gene>
    <name evidence="1" type="ORF">S06H3_61814</name>
</gene>
<dbReference type="AlphaFoldDB" id="X1QLH3"/>
<organism evidence="1">
    <name type="scientific">marine sediment metagenome</name>
    <dbReference type="NCBI Taxonomy" id="412755"/>
    <lineage>
        <taxon>unclassified sequences</taxon>
        <taxon>metagenomes</taxon>
        <taxon>ecological metagenomes</taxon>
    </lineage>
</organism>
<comment type="caution">
    <text evidence="1">The sequence shown here is derived from an EMBL/GenBank/DDBJ whole genome shotgun (WGS) entry which is preliminary data.</text>
</comment>
<protein>
    <submittedName>
        <fullName evidence="1">Uncharacterized protein</fullName>
    </submittedName>
</protein>
<evidence type="ECO:0000313" key="1">
    <source>
        <dbReference type="EMBL" id="GAI55641.1"/>
    </source>
</evidence>
<accession>X1QLH3</accession>